<dbReference type="InterPro" id="IPR014263">
    <property type="entry name" value="Methanolan_biosynth_EpsI"/>
</dbReference>
<keyword evidence="5" id="KW-1185">Reference proteome</keyword>
<dbReference type="OrthoDB" id="8583485at2"/>
<name>A0A272EP98_9RHOO</name>
<evidence type="ECO:0000259" key="1">
    <source>
        <dbReference type="Pfam" id="PF11984"/>
    </source>
</evidence>
<evidence type="ECO:0000313" key="4">
    <source>
        <dbReference type="Proteomes" id="UP000216107"/>
    </source>
</evidence>
<evidence type="ECO:0000313" key="5">
    <source>
        <dbReference type="Proteomes" id="UP000623509"/>
    </source>
</evidence>
<evidence type="ECO:0000313" key="3">
    <source>
        <dbReference type="EMBL" id="PAS91942.1"/>
    </source>
</evidence>
<proteinExistence type="predicted"/>
<dbReference type="RefSeq" id="WP_095525519.1">
    <property type="nucleotide sequence ID" value="NZ_MDUX01000056.1"/>
</dbReference>
<dbReference type="Proteomes" id="UP000623509">
    <property type="component" value="Unassembled WGS sequence"/>
</dbReference>
<reference evidence="2 5" key="1">
    <citation type="submission" date="2016-08" db="EMBL/GenBank/DDBJ databases">
        <title>Candidatus Dactylopiibacterium carminicum genome sequence.</title>
        <authorList>
            <person name="Ramirez-Puebla S.T."/>
            <person name="Ormeno-Orrillo E."/>
            <person name="Vera-Ponce De Leon A."/>
            <person name="Luis L."/>
            <person name="Sanchez-Flores A."/>
            <person name="Monica R."/>
            <person name="Martinez-Romero E."/>
        </authorList>
    </citation>
    <scope>NUCLEOTIDE SEQUENCE [LARGE SCALE GENOMIC DNA]</scope>
    <source>
        <strain evidence="2">END1</strain>
    </source>
</reference>
<dbReference type="Proteomes" id="UP000216107">
    <property type="component" value="Unassembled WGS sequence"/>
</dbReference>
<sequence length="240" mass="26263">MSALHRAIVACCLMIVTAVGAWALVPRHKLADQLGPLNLEEIIPMSFGDWETLPKAHGGIVNPQQAELLSQIYTQTLARTYVNRRTGEAMMLSIAYGEDQRDGMQLHYPEVCYPAQGFQVLSNRKGSLSSDSGEIPVRHLETYAGQRFEPITYWTVVGEHATLGGLDKKFAEMKYSLRGQIPDGLLFRVSSISRDSDAAFRQQGSFARELLQAVSATVLPRVAGPVAMRSGGSPAGKDSR</sequence>
<organism evidence="3 4">
    <name type="scientific">Candidatus Dactylopiibacterium carminicum</name>
    <dbReference type="NCBI Taxonomy" id="857335"/>
    <lineage>
        <taxon>Bacteria</taxon>
        <taxon>Pseudomonadati</taxon>
        <taxon>Pseudomonadota</taxon>
        <taxon>Betaproteobacteria</taxon>
        <taxon>Rhodocyclales</taxon>
        <taxon>Rhodocyclaceae</taxon>
        <taxon>Candidatus Dactylopiibacterium</taxon>
    </lineage>
</organism>
<dbReference type="NCBIfam" id="NF045609">
    <property type="entry name" value="EpsI_type_B"/>
    <property type="match status" value="1"/>
</dbReference>
<evidence type="ECO:0000313" key="2">
    <source>
        <dbReference type="EMBL" id="KAF7598259.1"/>
    </source>
</evidence>
<gene>
    <name evidence="3" type="primary">epsI</name>
    <name evidence="2" type="ORF">BGI27_14245</name>
    <name evidence="3" type="ORF">CGU29_13785</name>
</gene>
<dbReference type="EMBL" id="MDUX01000056">
    <property type="protein sequence ID" value="KAF7598259.1"/>
    <property type="molecule type" value="Genomic_DNA"/>
</dbReference>
<protein>
    <submittedName>
        <fullName evidence="3">EpsI family protein</fullName>
    </submittedName>
</protein>
<reference evidence="3 4" key="2">
    <citation type="submission" date="2017-07" db="EMBL/GenBank/DDBJ databases">
        <title>Candidatus Dactylopiibacterium carminicum, a nitrogen-fixing symbiont of the cochineal insect Dactylopius coccus and Dactylopius opuntiae (Hemiptera: Coccoidea: Dactylopiidae).</title>
        <authorList>
            <person name="Vera A."/>
        </authorList>
    </citation>
    <scope>NUCLEOTIDE SEQUENCE [LARGE SCALE GENOMIC DNA]</scope>
    <source>
        <strain evidence="3 4">NFDCM</strain>
    </source>
</reference>
<dbReference type="EMBL" id="NMRN01000053">
    <property type="protein sequence ID" value="PAS91942.1"/>
    <property type="molecule type" value="Genomic_DNA"/>
</dbReference>
<feature type="domain" description="Methanolan biosynthesis EpsI" evidence="1">
    <location>
        <begin position="9"/>
        <end position="216"/>
    </location>
</feature>
<accession>A0A272EP98</accession>
<dbReference type="Pfam" id="PF11984">
    <property type="entry name" value="DUF3485"/>
    <property type="match status" value="1"/>
</dbReference>
<dbReference type="AlphaFoldDB" id="A0A272EP98"/>
<dbReference type="NCBIfam" id="TIGR02914">
    <property type="entry name" value="EpsI_fam"/>
    <property type="match status" value="1"/>
</dbReference>
<comment type="caution">
    <text evidence="3">The sequence shown here is derived from an EMBL/GenBank/DDBJ whole genome shotgun (WGS) entry which is preliminary data.</text>
</comment>
<dbReference type="InterPro" id="IPR054653">
    <property type="entry name" value="EpsI_type_B_pred"/>
</dbReference>